<dbReference type="Pfam" id="PF13231">
    <property type="entry name" value="PMT_2"/>
    <property type="match status" value="1"/>
</dbReference>
<name>A0A1V4IDI3_9CLOT</name>
<feature type="compositionally biased region" description="Polar residues" evidence="8">
    <location>
        <begin position="276"/>
        <end position="291"/>
    </location>
</feature>
<reference evidence="12 13" key="1">
    <citation type="submission" date="2017-03" db="EMBL/GenBank/DDBJ databases">
        <title>Genome sequence of Clostridium oryzae DSM 28571.</title>
        <authorList>
            <person name="Poehlein A."/>
            <person name="Daniel R."/>
        </authorList>
    </citation>
    <scope>NUCLEOTIDE SEQUENCE [LARGE SCALE GENOMIC DNA]</scope>
    <source>
        <strain evidence="12 13">DSM 28571</strain>
    </source>
</reference>
<feature type="domain" description="Putative mannosyltransferase YkcA/B-like C-terminal" evidence="11">
    <location>
        <begin position="561"/>
        <end position="646"/>
    </location>
</feature>
<dbReference type="GO" id="GO:0009103">
    <property type="term" value="P:lipopolysaccharide biosynthetic process"/>
    <property type="evidence" value="ECO:0007669"/>
    <property type="project" value="UniProtKB-ARBA"/>
</dbReference>
<feature type="transmembrane region" description="Helical" evidence="9">
    <location>
        <begin position="114"/>
        <end position="135"/>
    </location>
</feature>
<dbReference type="InterPro" id="IPR056785">
    <property type="entry name" value="YkcA/B-like_C"/>
</dbReference>
<dbReference type="EMBL" id="MZGV01000067">
    <property type="protein sequence ID" value="OPJ57979.1"/>
    <property type="molecule type" value="Genomic_DNA"/>
</dbReference>
<dbReference type="OrthoDB" id="9810398at2"/>
<dbReference type="PANTHER" id="PTHR33908">
    <property type="entry name" value="MANNOSYLTRANSFERASE YKCB-RELATED"/>
    <property type="match status" value="1"/>
</dbReference>
<dbReference type="Pfam" id="PF24878">
    <property type="entry name" value="YkcB_C"/>
    <property type="match status" value="1"/>
</dbReference>
<dbReference type="Proteomes" id="UP000190080">
    <property type="component" value="Unassembled WGS sequence"/>
</dbReference>
<evidence type="ECO:0000259" key="10">
    <source>
        <dbReference type="Pfam" id="PF13231"/>
    </source>
</evidence>
<dbReference type="GO" id="GO:0005886">
    <property type="term" value="C:plasma membrane"/>
    <property type="evidence" value="ECO:0007669"/>
    <property type="project" value="UniProtKB-SubCell"/>
</dbReference>
<feature type="transmembrane region" description="Helical" evidence="9">
    <location>
        <begin position="12"/>
        <end position="32"/>
    </location>
</feature>
<evidence type="ECO:0000256" key="3">
    <source>
        <dbReference type="ARBA" id="ARBA00022676"/>
    </source>
</evidence>
<keyword evidence="4 12" id="KW-0808">Transferase</keyword>
<feature type="transmembrane region" description="Helical" evidence="9">
    <location>
        <begin position="141"/>
        <end position="160"/>
    </location>
</feature>
<dbReference type="InterPro" id="IPR038731">
    <property type="entry name" value="RgtA/B/C-like"/>
</dbReference>
<dbReference type="EC" id="2.4.2.43" evidence="12"/>
<feature type="transmembrane region" description="Helical" evidence="9">
    <location>
        <begin position="212"/>
        <end position="230"/>
    </location>
</feature>
<feature type="domain" description="Glycosyltransferase RgtA/B/C/D-like" evidence="10">
    <location>
        <begin position="68"/>
        <end position="226"/>
    </location>
</feature>
<feature type="transmembrane region" description="Helical" evidence="9">
    <location>
        <begin position="465"/>
        <end position="487"/>
    </location>
</feature>
<comment type="caution">
    <text evidence="12">The sequence shown here is derived from an EMBL/GenBank/DDBJ whole genome shotgun (WGS) entry which is preliminary data.</text>
</comment>
<feature type="transmembrane region" description="Helical" evidence="9">
    <location>
        <begin position="499"/>
        <end position="517"/>
    </location>
</feature>
<evidence type="ECO:0000313" key="13">
    <source>
        <dbReference type="Proteomes" id="UP000190080"/>
    </source>
</evidence>
<evidence type="ECO:0000256" key="1">
    <source>
        <dbReference type="ARBA" id="ARBA00004651"/>
    </source>
</evidence>
<keyword evidence="6 9" id="KW-1133">Transmembrane helix</keyword>
<evidence type="ECO:0000313" key="12">
    <source>
        <dbReference type="EMBL" id="OPJ57979.1"/>
    </source>
</evidence>
<dbReference type="GO" id="GO:0103015">
    <property type="term" value="F:4-amino-4-deoxy-L-arabinose transferase activity"/>
    <property type="evidence" value="ECO:0007669"/>
    <property type="project" value="UniProtKB-EC"/>
</dbReference>
<feature type="region of interest" description="Disordered" evidence="8">
    <location>
        <begin position="266"/>
        <end position="332"/>
    </location>
</feature>
<evidence type="ECO:0000259" key="11">
    <source>
        <dbReference type="Pfam" id="PF24878"/>
    </source>
</evidence>
<dbReference type="PANTHER" id="PTHR33908:SF3">
    <property type="entry name" value="UNDECAPRENYL PHOSPHATE-ALPHA-4-AMINO-4-DEOXY-L-ARABINOSE ARABINOSYL TRANSFERASE"/>
    <property type="match status" value="1"/>
</dbReference>
<keyword evidence="13" id="KW-1185">Reference proteome</keyword>
<feature type="transmembrane region" description="Helical" evidence="9">
    <location>
        <begin position="83"/>
        <end position="107"/>
    </location>
</feature>
<dbReference type="STRING" id="1450648.CLORY_38310"/>
<dbReference type="RefSeq" id="WP_079427493.1">
    <property type="nucleotide sequence ID" value="NZ_MZGV01000067.1"/>
</dbReference>
<dbReference type="InterPro" id="IPR050297">
    <property type="entry name" value="LipidA_mod_glycosyltrf_83"/>
</dbReference>
<keyword evidence="3 12" id="KW-0328">Glycosyltransferase</keyword>
<feature type="transmembrane region" description="Helical" evidence="9">
    <location>
        <begin position="167"/>
        <end position="183"/>
    </location>
</feature>
<evidence type="ECO:0000256" key="5">
    <source>
        <dbReference type="ARBA" id="ARBA00022692"/>
    </source>
</evidence>
<comment type="subcellular location">
    <subcellularLocation>
        <location evidence="1">Cell membrane</location>
        <topology evidence="1">Multi-pass membrane protein</topology>
    </subcellularLocation>
</comment>
<evidence type="ECO:0000256" key="7">
    <source>
        <dbReference type="ARBA" id="ARBA00023136"/>
    </source>
</evidence>
<evidence type="ECO:0000256" key="9">
    <source>
        <dbReference type="SAM" id="Phobius"/>
    </source>
</evidence>
<feature type="transmembrane region" description="Helical" evidence="9">
    <location>
        <begin position="382"/>
        <end position="400"/>
    </location>
</feature>
<protein>
    <submittedName>
        <fullName evidence="12">Undecaprenyl phosphate-alpha-4-amino-4-deoxy-L-arabinose arabinosyl transferase</fullName>
        <ecNumber evidence="12">2.4.2.43</ecNumber>
    </submittedName>
</protein>
<proteinExistence type="predicted"/>
<organism evidence="12 13">
    <name type="scientific">Clostridium oryzae</name>
    <dbReference type="NCBI Taxonomy" id="1450648"/>
    <lineage>
        <taxon>Bacteria</taxon>
        <taxon>Bacillati</taxon>
        <taxon>Bacillota</taxon>
        <taxon>Clostridia</taxon>
        <taxon>Eubacteriales</taxon>
        <taxon>Clostridiaceae</taxon>
        <taxon>Clostridium</taxon>
    </lineage>
</organism>
<evidence type="ECO:0000256" key="2">
    <source>
        <dbReference type="ARBA" id="ARBA00022475"/>
    </source>
</evidence>
<keyword evidence="7 9" id="KW-0472">Membrane</keyword>
<sequence>MKKINIKITKENIILILILLLSSVLNLANLTIEGYANQYYAAGVRSMTLNLKNFFFVSFDPAGFVSIDKPPLGFWIQAISAKIFGYSGWSIILPQAIAGVISVWLIYKIVKKSFGTIAGLISAFCLAVTPVFVAVSRNNTIDNLLVMTLLLACLALSAAVEKGKTRYLLVCMALIGIGFNIKMLQAYMVGPAVYITYLLCAGTTIKKRIINLVIGSVLLLTVSLSWAFVVDLVPASARPYVDSSTNNTVMELIIGHNGLERLGFSSSSSGKGGNVPESSQNDKNQGTPPSSKKQKEYSINRFNGKTPAPPKGKMQMPGKGGRRGAAGNSTFGGSENPSIIRLFSNNSLSDQIIWLLPVALIGSIAAFIKERKLSTIKDKKKCALLLWLMWLVPVFIYFSYTTGTFHPYYLTMLAPPISALAGIGLVSMWSLYKDGSWKALFLPMSLIANSALQLLLLSYNSSYLIAKILFILISLSGIICSVLLIIFKLRPIVLKEKKLYMLILSIFINLSICPLVWSATTVFYESNGSFPSAGPSLIGSHRAGSVPANRSIAENSSTEKLVKYLKAHKTKEKYLLAVTSTNTYASEIIIKTGEPVMALGGFLGSDNILTLNEFKQLVQKGQLRYAIVGGQGGETNSTISNWIVKNGAKVNSSAWNDSIPVNASSKQNNRNNLKNSKLKAGIGFGNQQSLQLYDLKSK</sequence>
<accession>A0A1V4IDI3</accession>
<feature type="transmembrane region" description="Helical" evidence="9">
    <location>
        <begin position="412"/>
        <end position="432"/>
    </location>
</feature>
<keyword evidence="2" id="KW-1003">Cell membrane</keyword>
<evidence type="ECO:0000256" key="6">
    <source>
        <dbReference type="ARBA" id="ARBA00022989"/>
    </source>
</evidence>
<dbReference type="AlphaFoldDB" id="A0A1V4IDI3"/>
<feature type="transmembrane region" description="Helical" evidence="9">
    <location>
        <begin position="439"/>
        <end position="459"/>
    </location>
</feature>
<keyword evidence="5 9" id="KW-0812">Transmembrane</keyword>
<evidence type="ECO:0000256" key="4">
    <source>
        <dbReference type="ARBA" id="ARBA00022679"/>
    </source>
</evidence>
<dbReference type="GO" id="GO:0010041">
    <property type="term" value="P:response to iron(III) ion"/>
    <property type="evidence" value="ECO:0007669"/>
    <property type="project" value="TreeGrafter"/>
</dbReference>
<evidence type="ECO:0000256" key="8">
    <source>
        <dbReference type="SAM" id="MobiDB-lite"/>
    </source>
</evidence>
<gene>
    <name evidence="12" type="primary">arnT</name>
    <name evidence="12" type="ORF">CLORY_38310</name>
</gene>